<evidence type="ECO:0000313" key="1">
    <source>
        <dbReference type="EnsemblPlants" id="TuG1812G0400002024.01.T01"/>
    </source>
</evidence>
<reference evidence="1" key="3">
    <citation type="submission" date="2022-06" db="UniProtKB">
        <authorList>
            <consortium name="EnsemblPlants"/>
        </authorList>
    </citation>
    <scope>IDENTIFICATION</scope>
</reference>
<reference evidence="2" key="1">
    <citation type="journal article" date="2013" name="Nature">
        <title>Draft genome of the wheat A-genome progenitor Triticum urartu.</title>
        <authorList>
            <person name="Ling H.Q."/>
            <person name="Zhao S."/>
            <person name="Liu D."/>
            <person name="Wang J."/>
            <person name="Sun H."/>
            <person name="Zhang C."/>
            <person name="Fan H."/>
            <person name="Li D."/>
            <person name="Dong L."/>
            <person name="Tao Y."/>
            <person name="Gao C."/>
            <person name="Wu H."/>
            <person name="Li Y."/>
            <person name="Cui Y."/>
            <person name="Guo X."/>
            <person name="Zheng S."/>
            <person name="Wang B."/>
            <person name="Yu K."/>
            <person name="Liang Q."/>
            <person name="Yang W."/>
            <person name="Lou X."/>
            <person name="Chen J."/>
            <person name="Feng M."/>
            <person name="Jian J."/>
            <person name="Zhang X."/>
            <person name="Luo G."/>
            <person name="Jiang Y."/>
            <person name="Liu J."/>
            <person name="Wang Z."/>
            <person name="Sha Y."/>
            <person name="Zhang B."/>
            <person name="Wu H."/>
            <person name="Tang D."/>
            <person name="Shen Q."/>
            <person name="Xue P."/>
            <person name="Zou S."/>
            <person name="Wang X."/>
            <person name="Liu X."/>
            <person name="Wang F."/>
            <person name="Yang Y."/>
            <person name="An X."/>
            <person name="Dong Z."/>
            <person name="Zhang K."/>
            <person name="Zhang X."/>
            <person name="Luo M.C."/>
            <person name="Dvorak J."/>
            <person name="Tong Y."/>
            <person name="Wang J."/>
            <person name="Yang H."/>
            <person name="Li Z."/>
            <person name="Wang D."/>
            <person name="Zhang A."/>
            <person name="Wang J."/>
        </authorList>
    </citation>
    <scope>NUCLEOTIDE SEQUENCE</scope>
    <source>
        <strain evidence="2">cv. G1812</strain>
    </source>
</reference>
<keyword evidence="2" id="KW-1185">Reference proteome</keyword>
<dbReference type="EnsemblPlants" id="TuG1812G0400002024.01.T01">
    <property type="protein sequence ID" value="TuG1812G0400002024.01.T01"/>
    <property type="gene ID" value="TuG1812G0400002024.01"/>
</dbReference>
<sequence>MNVASSSSPPGAFFCFNPAPSSAPNKVCIAARLHPRGRRRRCLPGSSAMYAHPRPILQRRRPSSSFTASTAAVLLARVKFLFILLPSPCRLAVVPHPRPHQQAPSLPPRRPGTALARLHACFGSGEELPSAPSQAGPRRRNSIASLTFGLAGSAAPAWTLPLTRNRRLQVCSRSGPLLSQFLCRTSKLEPQRQVQPARSPASG</sequence>
<reference evidence="1" key="2">
    <citation type="submission" date="2018-03" db="EMBL/GenBank/DDBJ databases">
        <title>The Triticum urartu genome reveals the dynamic nature of wheat genome evolution.</title>
        <authorList>
            <person name="Ling H."/>
            <person name="Ma B."/>
            <person name="Shi X."/>
            <person name="Liu H."/>
            <person name="Dong L."/>
            <person name="Sun H."/>
            <person name="Cao Y."/>
            <person name="Gao Q."/>
            <person name="Zheng S."/>
            <person name="Li Y."/>
            <person name="Yu Y."/>
            <person name="Du H."/>
            <person name="Qi M."/>
            <person name="Li Y."/>
            <person name="Yu H."/>
            <person name="Cui Y."/>
            <person name="Wang N."/>
            <person name="Chen C."/>
            <person name="Wu H."/>
            <person name="Zhao Y."/>
            <person name="Zhang J."/>
            <person name="Li Y."/>
            <person name="Zhou W."/>
            <person name="Zhang B."/>
            <person name="Hu W."/>
            <person name="Eijk M."/>
            <person name="Tang J."/>
            <person name="Witsenboer H."/>
            <person name="Zhao S."/>
            <person name="Li Z."/>
            <person name="Zhang A."/>
            <person name="Wang D."/>
            <person name="Liang C."/>
        </authorList>
    </citation>
    <scope>NUCLEOTIDE SEQUENCE [LARGE SCALE GENOMIC DNA]</scope>
    <source>
        <strain evidence="1">cv. G1812</strain>
    </source>
</reference>
<protein>
    <submittedName>
        <fullName evidence="1">Uncharacterized protein</fullName>
    </submittedName>
</protein>
<accession>A0A8R7U8F4</accession>
<name>A0A8R7U8F4_TRIUA</name>
<dbReference type="Gramene" id="TuG1812G0400002024.01.T01">
    <property type="protein sequence ID" value="TuG1812G0400002024.01.T01"/>
    <property type="gene ID" value="TuG1812G0400002024.01"/>
</dbReference>
<dbReference type="AlphaFoldDB" id="A0A8R7U8F4"/>
<evidence type="ECO:0000313" key="2">
    <source>
        <dbReference type="Proteomes" id="UP000015106"/>
    </source>
</evidence>
<organism evidence="1 2">
    <name type="scientific">Triticum urartu</name>
    <name type="common">Red wild einkorn</name>
    <name type="synonym">Crithodium urartu</name>
    <dbReference type="NCBI Taxonomy" id="4572"/>
    <lineage>
        <taxon>Eukaryota</taxon>
        <taxon>Viridiplantae</taxon>
        <taxon>Streptophyta</taxon>
        <taxon>Embryophyta</taxon>
        <taxon>Tracheophyta</taxon>
        <taxon>Spermatophyta</taxon>
        <taxon>Magnoliopsida</taxon>
        <taxon>Liliopsida</taxon>
        <taxon>Poales</taxon>
        <taxon>Poaceae</taxon>
        <taxon>BOP clade</taxon>
        <taxon>Pooideae</taxon>
        <taxon>Triticodae</taxon>
        <taxon>Triticeae</taxon>
        <taxon>Triticinae</taxon>
        <taxon>Triticum</taxon>
    </lineage>
</organism>
<proteinExistence type="predicted"/>
<dbReference type="Proteomes" id="UP000015106">
    <property type="component" value="Chromosome 4"/>
</dbReference>